<dbReference type="Proteomes" id="UP000223071">
    <property type="component" value="Unassembled WGS sequence"/>
</dbReference>
<dbReference type="NCBIfam" id="NF038131">
    <property type="entry name" value="choice_anch_K"/>
    <property type="match status" value="1"/>
</dbReference>
<dbReference type="RefSeq" id="WP_098502910.1">
    <property type="nucleotide sequence ID" value="NZ_PDJQ01000001.1"/>
</dbReference>
<comment type="caution">
    <text evidence="4">The sequence shown here is derived from an EMBL/GenBank/DDBJ whole genome shotgun (WGS) entry which is preliminary data.</text>
</comment>
<keyword evidence="2" id="KW-0472">Membrane</keyword>
<evidence type="ECO:0000313" key="5">
    <source>
        <dbReference type="Proteomes" id="UP000223071"/>
    </source>
</evidence>
<feature type="domain" description="DUF11" evidence="3">
    <location>
        <begin position="251"/>
        <end position="358"/>
    </location>
</feature>
<keyword evidence="5" id="KW-1185">Reference proteome</keyword>
<protein>
    <submittedName>
        <fullName evidence="4">Putative repeat protein (TIGR01451 family)</fullName>
    </submittedName>
</protein>
<dbReference type="Pfam" id="PF01345">
    <property type="entry name" value="DUF11"/>
    <property type="match status" value="1"/>
</dbReference>
<proteinExistence type="predicted"/>
<reference evidence="4 5" key="1">
    <citation type="submission" date="2017-09" db="EMBL/GenBank/DDBJ databases">
        <title>Sequencing the genomes of two abundant thermophiles in Great Basin hot springs: Thermocrinis jamiesonii and novel Chloroflexi Thermoflexus hugenholtzii.</title>
        <authorList>
            <person name="Hedlund B."/>
        </authorList>
    </citation>
    <scope>NUCLEOTIDE SEQUENCE [LARGE SCALE GENOMIC DNA]</scope>
    <source>
        <strain evidence="4 5">G233</strain>
    </source>
</reference>
<evidence type="ECO:0000259" key="3">
    <source>
        <dbReference type="Pfam" id="PF01345"/>
    </source>
</evidence>
<keyword evidence="2" id="KW-0812">Transmembrane</keyword>
<dbReference type="InterPro" id="IPR001434">
    <property type="entry name" value="OmcB-like_DUF11"/>
</dbReference>
<dbReference type="EMBL" id="PDJQ01000001">
    <property type="protein sequence ID" value="PFG73454.1"/>
    <property type="molecule type" value="Genomic_DNA"/>
</dbReference>
<feature type="region of interest" description="Disordered" evidence="1">
    <location>
        <begin position="1791"/>
        <end position="1867"/>
    </location>
</feature>
<accession>A0A2A9HBW6</accession>
<evidence type="ECO:0000256" key="1">
    <source>
        <dbReference type="SAM" id="MobiDB-lite"/>
    </source>
</evidence>
<sequence>MTLALYGKSRRRQGALLAAALLAVLIATIGALVAQRDARAIDLVSASGTWTATMPPYTWLTCGHGLNTDTIRWGRTSDSGCGDVNNRSGYNWTGNSVSNISFGSEFLLGTFIHYNNPIWGTSPTSVTLGLQLVFTSPNHTVNLSVQFQHHETDNLADPCAYSGPGIDNSEGCADRVLLPSLADQPFQIGDNLYILEFTGFNLLSSPSDSCPATKNEGGFSQTNIDRLYTKEDATNKACVYAKLTLKQPVVTVEKSAVSGSVSVGSDIKFKITAKNSGQPDATGWTLTDTLPSGYTWTVESPASGCSISGTTLTCSNITIPRGTPNQPGTFEVVVKASTKGKGCGTVTNDKATLTKGNETRESGSASVQVTGCGTIIIKKVVAGQGSSPTDTFTAAVNNENGSAGDKSGISFSQSSPYTHTFGGHSSGNDFIVTETALPANYQLLATWEGSGNANCPAVGSNKWDSNNPQNGERITNLGSDTKTVCFLNVKVTATRCTDLGLTLIDKFNFNNNTYQWESGSGTPGRQVTIFGGTATGGSWTSTVPIGAVIVKGGSGPVAYKIFPFPPPYPADTMIGSFDNTGLVNWGGNTPAVSHVEFCQRTSTPKGNIIVGKVKDPTAGVPNADGSQFSGTISGPTNTTWGPITFGGFTSAIQVNAGTTYSLNETGTENGWTPYGWALGSYTNNQAACPSDKNSYTAGSSISNVTVTANQTTVVCVMNTKTAQTPSISKTRATEGVSGGYAYWDISVANPENFSQTVEIHDSGATYVSHSGGTCSDTDFSDGKITCSVNANATLTVKVKKAVTPQCKPTEVNNTAAVYLVPANGGEKTLIGSAGGDNDTKYTIPADEKKCGLPTITKQASQASEVSDPADIAWVVTVTNPNGTNGITRNVWIKDQNVTVTSGPAYTGKAECKPDSGQPFEQALTSANGVYCTMPAGSSITFTVKPAKTPERACKDQTFTNTVELYLAGDPPTRLGEASSTITLLGDPKLCTRTIKVCKILEDNRDGYKRPAGTFTLTVNDGSQTTQHALDAAEGGQPACTAVTVPANATITVGETATRPADWNGDADGYPKVTQDGYTFTVTNKEKPIEVTVTFVKKICETFKDVPKNPGTDYVHVGAPVVQETVAALGDTEGKCTTVNDWEFEIWSSTTSNPSWPADTPSGGALLQKAGVGPNVLNSDALTELLNSPSKRLFVKENYQAGYMFAALKCEGDTYNNDNWEWIFWSAAKDGQVTCTAYNVPATKTITITKTWVGDSSITEEDYPTFQGLPEGVTCTGPQPSSPSGTPPVVTGTWTCTVPYSWEGQVTEVPATGWEQCTYPEAVPLNGGREQALQAATIVPLDTWLFTNCKQPSIVVKKVVTNVENDTTQFTVTLTGGESSQTGQIAEAGPVNASFTNLSITNNYTVTESGQNGYQVLGWAFANDGTCPAQPTQTGATANVGSLNAGETKTICFYNERFGNVVVDKQAPAGAVTPGTTFEWTISVSVANGPTSSVLTLTDTLPAGFTYGTPTADSPLSCTLTGLSLSCTLPQGTGIGTYKVTIPATVPTNDFDVCGETTNTVSFSGAGTQGTDSAAVDIGCVASDGRILVRKVVKGQPGDTTSFTAELTGPGITGTATQDFSQQTPGLFPGLSAGTFTVSEEPKDGYAYLGWAYGTISGDSVTCPANPTGTGSATATLSNMSPQAAICFYNEARVTIRVHKTLNVVGFTSDGQGWEFTLTGCGITPQKKTTDASGIAEFTDLPPAIGCQYTVTETVQPGWTPQFVSQTAQPVAGGQVVTLEFLNIRNFDPPCVDPNDPRCEPPPPPSTPTPTPTTPETPTPTPTGATSTPTPTGTTPPTNTPTATPTNTPVTQVAGERTPGPGASPTPLAPATGYGFGTAQGGMSLLLVLAGLVSLSLGLGFLALGRRTNR</sequence>
<feature type="compositionally biased region" description="Low complexity" evidence="1">
    <location>
        <begin position="1821"/>
        <end position="1848"/>
    </location>
</feature>
<feature type="transmembrane region" description="Helical" evidence="2">
    <location>
        <begin position="1882"/>
        <end position="1903"/>
    </location>
</feature>
<dbReference type="InterPro" id="IPR047589">
    <property type="entry name" value="DUF11_rpt"/>
</dbReference>
<dbReference type="InterPro" id="IPR047995">
    <property type="entry name" value="Choice_anch_K"/>
</dbReference>
<keyword evidence="2" id="KW-1133">Transmembrane helix</keyword>
<feature type="compositionally biased region" description="Pro residues" evidence="1">
    <location>
        <begin position="1799"/>
        <end position="1820"/>
    </location>
</feature>
<evidence type="ECO:0000313" key="4">
    <source>
        <dbReference type="EMBL" id="PFG73454.1"/>
    </source>
</evidence>
<organism evidence="4 5">
    <name type="scientific">Tepidiforma thermophila (strain KCTC 52669 / CGMCC 1.13589 / G233)</name>
    <dbReference type="NCBI Taxonomy" id="2761530"/>
    <lineage>
        <taxon>Bacteria</taxon>
        <taxon>Bacillati</taxon>
        <taxon>Chloroflexota</taxon>
        <taxon>Tepidiformia</taxon>
        <taxon>Tepidiformales</taxon>
        <taxon>Tepidiformaceae</taxon>
        <taxon>Tepidiforma</taxon>
    </lineage>
</organism>
<gene>
    <name evidence="4" type="ORF">A9A59_0651</name>
</gene>
<name>A0A2A9HBW6_TEPT2</name>
<evidence type="ECO:0000256" key="2">
    <source>
        <dbReference type="SAM" id="Phobius"/>
    </source>
</evidence>
<dbReference type="NCBIfam" id="TIGR01451">
    <property type="entry name" value="B_ant_repeat"/>
    <property type="match status" value="1"/>
</dbReference>